<protein>
    <submittedName>
        <fullName evidence="1">Addiction module protein</fullName>
    </submittedName>
</protein>
<evidence type="ECO:0000313" key="1">
    <source>
        <dbReference type="EMBL" id="MCF2499573.1"/>
    </source>
</evidence>
<dbReference type="Pfam" id="PF09720">
    <property type="entry name" value="Unstab_antitox"/>
    <property type="match status" value="1"/>
</dbReference>
<gene>
    <name evidence="1" type="ORF">L0661_14735</name>
</gene>
<accession>A0A9X1QCZ3</accession>
<dbReference type="Proteomes" id="UP001139411">
    <property type="component" value="Unassembled WGS sequence"/>
</dbReference>
<reference evidence="1" key="1">
    <citation type="submission" date="2022-01" db="EMBL/GenBank/DDBJ databases">
        <title>Novel species in genus Dyadobacter.</title>
        <authorList>
            <person name="Ma C."/>
        </authorList>
    </citation>
    <scope>NUCLEOTIDE SEQUENCE</scope>
    <source>
        <strain evidence="1">CY357</strain>
    </source>
</reference>
<evidence type="ECO:0000313" key="2">
    <source>
        <dbReference type="Proteomes" id="UP001139411"/>
    </source>
</evidence>
<dbReference type="RefSeq" id="WP_235178289.1">
    <property type="nucleotide sequence ID" value="NZ_JAKFFV010000008.1"/>
</dbReference>
<name>A0A9X1QCZ3_9BACT</name>
<dbReference type="InterPro" id="IPR013406">
    <property type="entry name" value="CHP02574_addiction_mod"/>
</dbReference>
<comment type="caution">
    <text evidence="1">The sequence shown here is derived from an EMBL/GenBank/DDBJ whole genome shotgun (WGS) entry which is preliminary data.</text>
</comment>
<organism evidence="1 2">
    <name type="scientific">Dyadobacter chenhuakuii</name>
    <dbReference type="NCBI Taxonomy" id="2909339"/>
    <lineage>
        <taxon>Bacteria</taxon>
        <taxon>Pseudomonadati</taxon>
        <taxon>Bacteroidota</taxon>
        <taxon>Cytophagia</taxon>
        <taxon>Cytophagales</taxon>
        <taxon>Spirosomataceae</taxon>
        <taxon>Dyadobacter</taxon>
    </lineage>
</organism>
<proteinExistence type="predicted"/>
<dbReference type="AlphaFoldDB" id="A0A9X1QCZ3"/>
<sequence>MNLQYISDSQGITTGVFIPINEWNALKSKYSEIEKEEANNIPQWHKNVVSDRLANFKSDRSQTLDFDQAIDDIENNF</sequence>
<dbReference type="EMBL" id="JAKFFV010000008">
    <property type="protein sequence ID" value="MCF2499573.1"/>
    <property type="molecule type" value="Genomic_DNA"/>
</dbReference>